<evidence type="ECO:0000256" key="1">
    <source>
        <dbReference type="SAM" id="MobiDB-lite"/>
    </source>
</evidence>
<gene>
    <name evidence="2" type="ORF">E2I00_017094</name>
</gene>
<feature type="non-terminal residue" evidence="2">
    <location>
        <position position="1"/>
    </location>
</feature>
<evidence type="ECO:0000313" key="3">
    <source>
        <dbReference type="Proteomes" id="UP000437017"/>
    </source>
</evidence>
<protein>
    <recommendedName>
        <fullName evidence="4">KRAB domain-containing protein</fullName>
    </recommendedName>
</protein>
<organism evidence="2 3">
    <name type="scientific">Balaenoptera physalus</name>
    <name type="common">Fin whale</name>
    <name type="synonym">Balaena physalus</name>
    <dbReference type="NCBI Taxonomy" id="9770"/>
    <lineage>
        <taxon>Eukaryota</taxon>
        <taxon>Metazoa</taxon>
        <taxon>Chordata</taxon>
        <taxon>Craniata</taxon>
        <taxon>Vertebrata</taxon>
        <taxon>Euteleostomi</taxon>
        <taxon>Mammalia</taxon>
        <taxon>Eutheria</taxon>
        <taxon>Laurasiatheria</taxon>
        <taxon>Artiodactyla</taxon>
        <taxon>Whippomorpha</taxon>
        <taxon>Cetacea</taxon>
        <taxon>Mysticeti</taxon>
        <taxon>Balaenopteridae</taxon>
        <taxon>Balaenoptera</taxon>
    </lineage>
</organism>
<feature type="region of interest" description="Disordered" evidence="1">
    <location>
        <begin position="134"/>
        <end position="176"/>
    </location>
</feature>
<dbReference type="AlphaFoldDB" id="A0A6A1Q213"/>
<name>A0A6A1Q213_BALPH</name>
<feature type="compositionally biased region" description="Polar residues" evidence="1">
    <location>
        <begin position="162"/>
        <end position="176"/>
    </location>
</feature>
<sequence length="194" mass="22644">HSIRGIYYNRSRSEFGKILLTVHKDYSIGIKNFAFSVLTLHMCHFFFTGYQPFKLDMILQLGRKEKLWVMEPETQVAGCSGHGNQNEIETLQEAGLRQLLHEGLMCWQIWEQFTSKLTRTQDSMIKLQGKKLPKQDDSSCEAWSGESTQVPEDENYIGKLQGESSTSIKNQESPTQTSWDFWRKMYLRESQNYQ</sequence>
<accession>A0A6A1Q213</accession>
<reference evidence="2 3" key="1">
    <citation type="journal article" date="2019" name="PLoS ONE">
        <title>Genomic analyses reveal an absence of contemporary introgressive admixture between fin whales and blue whales, despite known hybrids.</title>
        <authorList>
            <person name="Westbury M.V."/>
            <person name="Petersen B."/>
            <person name="Lorenzen E.D."/>
        </authorList>
    </citation>
    <scope>NUCLEOTIDE SEQUENCE [LARGE SCALE GENOMIC DNA]</scope>
    <source>
        <strain evidence="2">FinWhale-01</strain>
    </source>
</reference>
<dbReference type="OrthoDB" id="9411774at2759"/>
<comment type="caution">
    <text evidence="2">The sequence shown here is derived from an EMBL/GenBank/DDBJ whole genome shotgun (WGS) entry which is preliminary data.</text>
</comment>
<evidence type="ECO:0008006" key="4">
    <source>
        <dbReference type="Google" id="ProtNLM"/>
    </source>
</evidence>
<feature type="non-terminal residue" evidence="2">
    <location>
        <position position="194"/>
    </location>
</feature>
<evidence type="ECO:0000313" key="2">
    <source>
        <dbReference type="EMBL" id="KAB0400316.1"/>
    </source>
</evidence>
<dbReference type="Proteomes" id="UP000437017">
    <property type="component" value="Unassembled WGS sequence"/>
</dbReference>
<proteinExistence type="predicted"/>
<keyword evidence="3" id="KW-1185">Reference proteome</keyword>
<dbReference type="EMBL" id="SGJD01001371">
    <property type="protein sequence ID" value="KAB0400316.1"/>
    <property type="molecule type" value="Genomic_DNA"/>
</dbReference>